<dbReference type="InterPro" id="IPR038765">
    <property type="entry name" value="Papain-like_cys_pep_sf"/>
</dbReference>
<feature type="domain" description="USP" evidence="3">
    <location>
        <begin position="17"/>
        <end position="322"/>
    </location>
</feature>
<dbReference type="RefSeq" id="XP_008788657.2">
    <property type="nucleotide sequence ID" value="XM_008790435.4"/>
</dbReference>
<evidence type="ECO:0000256" key="2">
    <source>
        <dbReference type="SAM" id="MobiDB-lite"/>
    </source>
</evidence>
<dbReference type="GeneID" id="103706366"/>
<proteinExistence type="inferred from homology"/>
<dbReference type="Pfam" id="PF00443">
    <property type="entry name" value="UCH"/>
    <property type="match status" value="1"/>
</dbReference>
<keyword evidence="4" id="KW-1185">Reference proteome</keyword>
<feature type="compositionally biased region" description="Basic and acidic residues" evidence="2">
    <location>
        <begin position="455"/>
        <end position="466"/>
    </location>
</feature>
<accession>A0A8B7BZQ5</accession>
<reference evidence="4" key="1">
    <citation type="journal article" date="2019" name="Nat. Commun.">
        <title>Genome-wide association mapping of date palm fruit traits.</title>
        <authorList>
            <person name="Hazzouri K.M."/>
            <person name="Gros-Balthazard M."/>
            <person name="Flowers J.M."/>
            <person name="Copetti D."/>
            <person name="Lemansour A."/>
            <person name="Lebrun M."/>
            <person name="Masmoudi K."/>
            <person name="Ferrand S."/>
            <person name="Dhar M.I."/>
            <person name="Fresquez Z.A."/>
            <person name="Rosas U."/>
            <person name="Zhang J."/>
            <person name="Talag J."/>
            <person name="Lee S."/>
            <person name="Kudrna D."/>
            <person name="Powell R.F."/>
            <person name="Leitch I.J."/>
            <person name="Krueger R.R."/>
            <person name="Wing R.A."/>
            <person name="Amiri K.M.A."/>
            <person name="Purugganan M.D."/>
        </authorList>
    </citation>
    <scope>NUCLEOTIDE SEQUENCE [LARGE SCALE GENOMIC DNA]</scope>
    <source>
        <strain evidence="4">cv. Khalas</strain>
    </source>
</reference>
<protein>
    <submittedName>
        <fullName evidence="5">Ubiquitin carboxyl-terminal hydrolase 21-like isoform X1</fullName>
    </submittedName>
</protein>
<dbReference type="FunFam" id="3.90.70.10:FF:000119">
    <property type="entry name" value="Ubiquitin specific peptidase 36"/>
    <property type="match status" value="1"/>
</dbReference>
<evidence type="ECO:0000259" key="3">
    <source>
        <dbReference type="PROSITE" id="PS50235"/>
    </source>
</evidence>
<feature type="compositionally biased region" description="Basic and acidic residues" evidence="2">
    <location>
        <begin position="539"/>
        <end position="548"/>
    </location>
</feature>
<name>A0A8B7BZQ5_PHODC</name>
<evidence type="ECO:0000313" key="5">
    <source>
        <dbReference type="RefSeq" id="XP_008788657.2"/>
    </source>
</evidence>
<dbReference type="PANTHER" id="PTHR24006">
    <property type="entry name" value="UBIQUITIN CARBOXYL-TERMINAL HYDROLASE"/>
    <property type="match status" value="1"/>
</dbReference>
<dbReference type="PANTHER" id="PTHR24006:SF747">
    <property type="entry name" value="UBIQUITIN CARBOXYL-TERMINAL HYDROLASE 20"/>
    <property type="match status" value="1"/>
</dbReference>
<reference evidence="5" key="2">
    <citation type="submission" date="2025-08" db="UniProtKB">
        <authorList>
            <consortium name="RefSeq"/>
        </authorList>
    </citation>
    <scope>IDENTIFICATION</scope>
    <source>
        <tissue evidence="5">Young leaves</tissue>
    </source>
</reference>
<gene>
    <name evidence="5" type="primary">LOC103706366</name>
</gene>
<dbReference type="KEGG" id="pda:103706366"/>
<feature type="region of interest" description="Disordered" evidence="2">
    <location>
        <begin position="508"/>
        <end position="548"/>
    </location>
</feature>
<dbReference type="GO" id="GO:0016579">
    <property type="term" value="P:protein deubiquitination"/>
    <property type="evidence" value="ECO:0007669"/>
    <property type="project" value="InterPro"/>
</dbReference>
<dbReference type="GO" id="GO:0004843">
    <property type="term" value="F:cysteine-type deubiquitinase activity"/>
    <property type="evidence" value="ECO:0007669"/>
    <property type="project" value="InterPro"/>
</dbReference>
<dbReference type="InterPro" id="IPR028889">
    <property type="entry name" value="USP"/>
</dbReference>
<dbReference type="OrthoDB" id="420187at2759"/>
<dbReference type="Gene3D" id="3.90.70.10">
    <property type="entry name" value="Cysteine proteinases"/>
    <property type="match status" value="1"/>
</dbReference>
<dbReference type="PROSITE" id="PS00973">
    <property type="entry name" value="USP_2"/>
    <property type="match status" value="1"/>
</dbReference>
<dbReference type="InterPro" id="IPR001394">
    <property type="entry name" value="Peptidase_C19_UCH"/>
</dbReference>
<dbReference type="InterPro" id="IPR050164">
    <property type="entry name" value="Peptidase_C19"/>
</dbReference>
<dbReference type="SUPFAM" id="SSF54001">
    <property type="entry name" value="Cysteine proteinases"/>
    <property type="match status" value="1"/>
</dbReference>
<dbReference type="AlphaFoldDB" id="A0A8B7BZQ5"/>
<sequence length="548" mass="60958">MEAGSLPPEDSRPLFGAGLNNIWNTCFLNAVLQCLTHTVPLVEKLRASDHYSTCSAGPGEFCALCALRHHIDNCLYLSGYVFTPKHFASNLSKILSEFELGSQEDAHEFLQCLLIRVHDCCIGLVSGNQLLSVGDDTDSLIKQVFGGRAISRLRCSDCGHVSDTFESLLDLSLGIDGMASLTEALESYTKVEMLEPSECDGCHAKVPKEKQLKLDQAPQVALFHLKRFKMDGAGVCKINNLVEFPLDLDLQPFLSSPQDEEQLNYDLYAVVVHHGNMDRGHYFSFIRSSQSSWHLMDDADVARCSAMQVLNMPAYMLFYIKQGSSPWISSFIRDWRDKNFGFGESSRRSSSMDSPETREDQSPGTDDTPESVIYEVEGDSSSSAPLRPCNQGGISYGAEKKPPLDEVMKQSAVRFGSEECIFCVGVFNEETSTSLTEDDQEDHQESHGSSMDVESTAKEATKDRAGNEMLGSIPSLQRSSFRSCLTPPHWSHIPRPLILRNPLPMKRQRRALSDLDNIPSPSPVTPEVNMQPEPQSLLHQHDFFQDNS</sequence>
<evidence type="ECO:0000256" key="1">
    <source>
        <dbReference type="ARBA" id="ARBA00009085"/>
    </source>
</evidence>
<feature type="region of interest" description="Disordered" evidence="2">
    <location>
        <begin position="343"/>
        <end position="400"/>
    </location>
</feature>
<dbReference type="InterPro" id="IPR018200">
    <property type="entry name" value="USP_CS"/>
</dbReference>
<dbReference type="GO" id="GO:0005634">
    <property type="term" value="C:nucleus"/>
    <property type="evidence" value="ECO:0007669"/>
    <property type="project" value="TreeGrafter"/>
</dbReference>
<organism evidence="4 5">
    <name type="scientific">Phoenix dactylifera</name>
    <name type="common">Date palm</name>
    <dbReference type="NCBI Taxonomy" id="42345"/>
    <lineage>
        <taxon>Eukaryota</taxon>
        <taxon>Viridiplantae</taxon>
        <taxon>Streptophyta</taxon>
        <taxon>Embryophyta</taxon>
        <taxon>Tracheophyta</taxon>
        <taxon>Spermatophyta</taxon>
        <taxon>Magnoliopsida</taxon>
        <taxon>Liliopsida</taxon>
        <taxon>Arecaceae</taxon>
        <taxon>Coryphoideae</taxon>
        <taxon>Phoeniceae</taxon>
        <taxon>Phoenix</taxon>
    </lineage>
</organism>
<feature type="region of interest" description="Disordered" evidence="2">
    <location>
        <begin position="433"/>
        <end position="473"/>
    </location>
</feature>
<dbReference type="GO" id="GO:0005829">
    <property type="term" value="C:cytosol"/>
    <property type="evidence" value="ECO:0007669"/>
    <property type="project" value="TreeGrafter"/>
</dbReference>
<evidence type="ECO:0000313" key="4">
    <source>
        <dbReference type="Proteomes" id="UP000228380"/>
    </source>
</evidence>
<comment type="similarity">
    <text evidence="1">Belongs to the peptidase C19 family.</text>
</comment>
<dbReference type="PROSITE" id="PS50235">
    <property type="entry name" value="USP_3"/>
    <property type="match status" value="1"/>
</dbReference>
<dbReference type="Proteomes" id="UP000228380">
    <property type="component" value="Chromosome 17"/>
</dbReference>